<dbReference type="AlphaFoldDB" id="A0A2H3CQ19"/>
<keyword evidence="1" id="KW-0677">Repeat</keyword>
<name>A0A2H3CQ19_ARMGA</name>
<dbReference type="STRING" id="47427.A0A2H3CQ19"/>
<dbReference type="InParanoid" id="A0A2H3CQ19"/>
<dbReference type="EMBL" id="KZ293693">
    <property type="protein sequence ID" value="PBK85135.1"/>
    <property type="molecule type" value="Genomic_DNA"/>
</dbReference>
<keyword evidence="4" id="KW-1185">Reference proteome</keyword>
<proteinExistence type="predicted"/>
<evidence type="ECO:0000256" key="1">
    <source>
        <dbReference type="ARBA" id="ARBA00022737"/>
    </source>
</evidence>
<dbReference type="OrthoDB" id="448455at2759"/>
<dbReference type="PANTHER" id="PTHR10039">
    <property type="entry name" value="AMELOGENIN"/>
    <property type="match status" value="1"/>
</dbReference>
<accession>A0A2H3CQ19</accession>
<dbReference type="OMA" id="WINESRA"/>
<evidence type="ECO:0000259" key="2">
    <source>
        <dbReference type="Pfam" id="PF24883"/>
    </source>
</evidence>
<dbReference type="Gene3D" id="3.40.50.300">
    <property type="entry name" value="P-loop containing nucleotide triphosphate hydrolases"/>
    <property type="match status" value="1"/>
</dbReference>
<dbReference type="InterPro" id="IPR056884">
    <property type="entry name" value="NPHP3-like_N"/>
</dbReference>
<dbReference type="PANTHER" id="PTHR10039:SF15">
    <property type="entry name" value="NACHT DOMAIN-CONTAINING PROTEIN"/>
    <property type="match status" value="1"/>
</dbReference>
<evidence type="ECO:0000313" key="3">
    <source>
        <dbReference type="EMBL" id="PBK85135.1"/>
    </source>
</evidence>
<dbReference type="InterPro" id="IPR027417">
    <property type="entry name" value="P-loop_NTPase"/>
</dbReference>
<organism evidence="3 4">
    <name type="scientific">Armillaria gallica</name>
    <name type="common">Bulbous honey fungus</name>
    <name type="synonym">Armillaria bulbosa</name>
    <dbReference type="NCBI Taxonomy" id="47427"/>
    <lineage>
        <taxon>Eukaryota</taxon>
        <taxon>Fungi</taxon>
        <taxon>Dikarya</taxon>
        <taxon>Basidiomycota</taxon>
        <taxon>Agaricomycotina</taxon>
        <taxon>Agaricomycetes</taxon>
        <taxon>Agaricomycetidae</taxon>
        <taxon>Agaricales</taxon>
        <taxon>Marasmiineae</taxon>
        <taxon>Physalacriaceae</taxon>
        <taxon>Armillaria</taxon>
    </lineage>
</organism>
<dbReference type="SUPFAM" id="SSF52540">
    <property type="entry name" value="P-loop containing nucleoside triphosphate hydrolases"/>
    <property type="match status" value="1"/>
</dbReference>
<dbReference type="Proteomes" id="UP000217790">
    <property type="component" value="Unassembled WGS sequence"/>
</dbReference>
<evidence type="ECO:0000313" key="4">
    <source>
        <dbReference type="Proteomes" id="UP000217790"/>
    </source>
</evidence>
<feature type="domain" description="Nephrocystin 3-like N-terminal" evidence="2">
    <location>
        <begin position="249"/>
        <end position="339"/>
    </location>
</feature>
<reference evidence="4" key="1">
    <citation type="journal article" date="2017" name="Nat. Ecol. Evol.">
        <title>Genome expansion and lineage-specific genetic innovations in the forest pathogenic fungi Armillaria.</title>
        <authorList>
            <person name="Sipos G."/>
            <person name="Prasanna A.N."/>
            <person name="Walter M.C."/>
            <person name="O'Connor E."/>
            <person name="Balint B."/>
            <person name="Krizsan K."/>
            <person name="Kiss B."/>
            <person name="Hess J."/>
            <person name="Varga T."/>
            <person name="Slot J."/>
            <person name="Riley R."/>
            <person name="Boka B."/>
            <person name="Rigling D."/>
            <person name="Barry K."/>
            <person name="Lee J."/>
            <person name="Mihaltcheva S."/>
            <person name="LaButti K."/>
            <person name="Lipzen A."/>
            <person name="Waldron R."/>
            <person name="Moloney N.M."/>
            <person name="Sperisen C."/>
            <person name="Kredics L."/>
            <person name="Vagvoelgyi C."/>
            <person name="Patrignani A."/>
            <person name="Fitzpatrick D."/>
            <person name="Nagy I."/>
            <person name="Doyle S."/>
            <person name="Anderson J.B."/>
            <person name="Grigoriev I.V."/>
            <person name="Gueldener U."/>
            <person name="Muensterkoetter M."/>
            <person name="Nagy L.G."/>
        </authorList>
    </citation>
    <scope>NUCLEOTIDE SEQUENCE [LARGE SCALE GENOMIC DNA]</scope>
    <source>
        <strain evidence="4">Ar21-2</strain>
    </source>
</reference>
<sequence>MAEALGIASSITALIEASTAVIGYLKAVKDAPKERKTLLAEISDLKDSLLKVKPLTAPLSVPPFTVPLIIPLTLTLSLTGPALADDPWLATMQTLSKPFARLTVLLNDLQKELGPASSGMKRLLWKFEKESVEDALKEIERIKSLMVVAAQRDNFKLSHAIQEKLTIVDTKVDDVLESTNRIERVAGRVDTNIVNVHSQVAHLIDGVSQIQSQGQKTQNDGLCISIINWFTDLNFKSVQAEKLSQQVGDTGRWFLESELFKEWISGLAPSSCLWCPGNPGVGKTILASIIIKYLQSLDHKRKTLVLCIFCDYQFTAAQTLPNLLCSLLKQLVQANGLSNPITSLYNKCLHNGT</sequence>
<gene>
    <name evidence="3" type="ORF">ARMGADRAFT_1018177</name>
</gene>
<protein>
    <recommendedName>
        <fullName evidence="2">Nephrocystin 3-like N-terminal domain-containing protein</fullName>
    </recommendedName>
</protein>
<dbReference type="Pfam" id="PF24883">
    <property type="entry name" value="NPHP3_N"/>
    <property type="match status" value="1"/>
</dbReference>